<dbReference type="InterPro" id="IPR002957">
    <property type="entry name" value="Keratin_I"/>
</dbReference>
<keyword evidence="5" id="KW-1133">Transmembrane helix</keyword>
<feature type="coiled-coil region" evidence="4">
    <location>
        <begin position="300"/>
        <end position="415"/>
    </location>
</feature>
<dbReference type="Gene3D" id="1.20.5.1160">
    <property type="entry name" value="Vasodilator-stimulated phosphoprotein"/>
    <property type="match status" value="1"/>
</dbReference>
<evidence type="ECO:0000256" key="1">
    <source>
        <dbReference type="ARBA" id="ARBA00022754"/>
    </source>
</evidence>
<dbReference type="Gene3D" id="1.20.5.500">
    <property type="entry name" value="Single helix bin"/>
    <property type="match status" value="1"/>
</dbReference>
<keyword evidence="5" id="KW-0472">Membrane</keyword>
<feature type="transmembrane region" description="Helical" evidence="5">
    <location>
        <begin position="232"/>
        <end position="256"/>
    </location>
</feature>
<dbReference type="SMART" id="SM01391">
    <property type="entry name" value="Filament"/>
    <property type="match status" value="1"/>
</dbReference>
<feature type="coiled-coil region" evidence="4">
    <location>
        <begin position="197"/>
        <end position="231"/>
    </location>
</feature>
<reference evidence="7" key="2">
    <citation type="submission" date="2025-08" db="UniProtKB">
        <authorList>
            <consortium name="Ensembl"/>
        </authorList>
    </citation>
    <scope>IDENTIFICATION</scope>
</reference>
<dbReference type="STRING" id="106582.ENSMZEP00005036145"/>
<accession>A0A3P9DMX0</accession>
<protein>
    <submittedName>
        <fullName evidence="7">Keratin 18b</fullName>
    </submittedName>
</protein>
<dbReference type="Ensembl" id="ENSMZET00005037419.1">
    <property type="protein sequence ID" value="ENSMZEP00005036145.1"/>
    <property type="gene ID" value="ENSMZEG00005026974.1"/>
</dbReference>
<sequence length="429" mass="48025">MTTRSSRMSFTRSTPVYRAASIYAGAGGQDVRISSASASSLRSGIPLRPSTSFKLSSGLSGGMGAGYGGASASVTASGGSGASILGNEKGAMQNLNDRLANYLETVRTLEKANKELELKIMEALEKGGPDIRDYSKYEPIIDDLRRQIFDKIMDNARLVLQIDNARLAADDFKVKSENEMAIRLSVEADIGGLKKVLDETNMSRLNIENEIEAVKEELLFLKKNHENVSLRFIRLIITYRVTRFVVFFISFLILLIQQEVMELRSQISQSGVQVDVDAPKGQDLSQIMEDMRANYEKIALKNAEDLKRWHENQIADVQVQVSQNTEALQGAQMEKSDLSRQIQTLEIELASQQSLKASLEDTLRNTELRNNIEMEKYNTLIIRLEEELASLRANIQQQTQEYEALLNMKMKLEGEISTYKTLLDGGDFK</sequence>
<keyword evidence="8" id="KW-1185">Reference proteome</keyword>
<dbReference type="Proteomes" id="UP000265160">
    <property type="component" value="LG5"/>
</dbReference>
<proteinExistence type="inferred from homology"/>
<dbReference type="GO" id="GO:0045095">
    <property type="term" value="C:keratin filament"/>
    <property type="evidence" value="ECO:0007669"/>
    <property type="project" value="TreeGrafter"/>
</dbReference>
<dbReference type="InterPro" id="IPR039008">
    <property type="entry name" value="IF_rod_dom"/>
</dbReference>
<dbReference type="AlphaFoldDB" id="A0A3P9DMX0"/>
<keyword evidence="2 4" id="KW-0175">Coiled coil</keyword>
<dbReference type="InterPro" id="IPR018039">
    <property type="entry name" value="IF_conserved"/>
</dbReference>
<keyword evidence="5" id="KW-0812">Transmembrane</keyword>
<evidence type="ECO:0000256" key="3">
    <source>
        <dbReference type="RuleBase" id="RU000685"/>
    </source>
</evidence>
<dbReference type="PANTHER" id="PTHR23239">
    <property type="entry name" value="INTERMEDIATE FILAMENT"/>
    <property type="match status" value="1"/>
</dbReference>
<dbReference type="PROSITE" id="PS00226">
    <property type="entry name" value="IF_ROD_1"/>
    <property type="match status" value="1"/>
</dbReference>
<name>A0A3P9DMX0_9CICH</name>
<dbReference type="PROSITE" id="PS51842">
    <property type="entry name" value="IF_ROD_2"/>
    <property type="match status" value="1"/>
</dbReference>
<evidence type="ECO:0000313" key="7">
    <source>
        <dbReference type="Ensembl" id="ENSMZEP00005036145.1"/>
    </source>
</evidence>
<dbReference type="Pfam" id="PF00038">
    <property type="entry name" value="Filament"/>
    <property type="match status" value="2"/>
</dbReference>
<feature type="domain" description="IF rod" evidence="6">
    <location>
        <begin position="88"/>
        <end position="429"/>
    </location>
</feature>
<comment type="similarity">
    <text evidence="3">Belongs to the intermediate filament family.</text>
</comment>
<reference evidence="7 8" key="1">
    <citation type="journal article" date="2014" name="Nature">
        <title>The genomic substrate for adaptive radiation in African cichlid fish.</title>
        <authorList>
            <person name="Brawand D."/>
            <person name="Wagner C.E."/>
            <person name="Li Y.I."/>
            <person name="Malinsky M."/>
            <person name="Keller I."/>
            <person name="Fan S."/>
            <person name="Simakov O."/>
            <person name="Ng A.Y."/>
            <person name="Lim Z.W."/>
            <person name="Bezault E."/>
            <person name="Turner-Maier J."/>
            <person name="Johnson J."/>
            <person name="Alcazar R."/>
            <person name="Noh H.J."/>
            <person name="Russell P."/>
            <person name="Aken B."/>
            <person name="Alfoldi J."/>
            <person name="Amemiya C."/>
            <person name="Azzouzi N."/>
            <person name="Baroiller J.F."/>
            <person name="Barloy-Hubler F."/>
            <person name="Berlin A."/>
            <person name="Bloomquist R."/>
            <person name="Carleton K.L."/>
            <person name="Conte M.A."/>
            <person name="D'Cotta H."/>
            <person name="Eshel O."/>
            <person name="Gaffney L."/>
            <person name="Galibert F."/>
            <person name="Gante H.F."/>
            <person name="Gnerre S."/>
            <person name="Greuter L."/>
            <person name="Guyon R."/>
            <person name="Haddad N.S."/>
            <person name="Haerty W."/>
            <person name="Harris R.M."/>
            <person name="Hofmann H.A."/>
            <person name="Hourlier T."/>
            <person name="Hulata G."/>
            <person name="Jaffe D.B."/>
            <person name="Lara M."/>
            <person name="Lee A.P."/>
            <person name="MacCallum I."/>
            <person name="Mwaiko S."/>
            <person name="Nikaido M."/>
            <person name="Nishihara H."/>
            <person name="Ozouf-Costaz C."/>
            <person name="Penman D.J."/>
            <person name="Przybylski D."/>
            <person name="Rakotomanga M."/>
            <person name="Renn S.C.P."/>
            <person name="Ribeiro F.J."/>
            <person name="Ron M."/>
            <person name="Salzburger W."/>
            <person name="Sanchez-Pulido L."/>
            <person name="Santos M.E."/>
            <person name="Searle S."/>
            <person name="Sharpe T."/>
            <person name="Swofford R."/>
            <person name="Tan F.J."/>
            <person name="Williams L."/>
            <person name="Young S."/>
            <person name="Yin S."/>
            <person name="Okada N."/>
            <person name="Kocher T.D."/>
            <person name="Miska E.A."/>
            <person name="Lander E.S."/>
            <person name="Venkatesh B."/>
            <person name="Fernald R.D."/>
            <person name="Meyer A."/>
            <person name="Ponting C.P."/>
            <person name="Streelman J.T."/>
            <person name="Lindblad-Toh K."/>
            <person name="Seehausen O."/>
            <person name="Di Palma F."/>
        </authorList>
    </citation>
    <scope>NUCLEOTIDE SEQUENCE</scope>
</reference>
<dbReference type="GO" id="GO:0045104">
    <property type="term" value="P:intermediate filament cytoskeleton organization"/>
    <property type="evidence" value="ECO:0007669"/>
    <property type="project" value="TreeGrafter"/>
</dbReference>
<organism evidence="7 8">
    <name type="scientific">Maylandia zebra</name>
    <name type="common">zebra mbuna</name>
    <dbReference type="NCBI Taxonomy" id="106582"/>
    <lineage>
        <taxon>Eukaryota</taxon>
        <taxon>Metazoa</taxon>
        <taxon>Chordata</taxon>
        <taxon>Craniata</taxon>
        <taxon>Vertebrata</taxon>
        <taxon>Euteleostomi</taxon>
        <taxon>Actinopterygii</taxon>
        <taxon>Neopterygii</taxon>
        <taxon>Teleostei</taxon>
        <taxon>Neoteleostei</taxon>
        <taxon>Acanthomorphata</taxon>
        <taxon>Ovalentaria</taxon>
        <taxon>Cichlomorphae</taxon>
        <taxon>Cichliformes</taxon>
        <taxon>Cichlidae</taxon>
        <taxon>African cichlids</taxon>
        <taxon>Pseudocrenilabrinae</taxon>
        <taxon>Haplochromini</taxon>
        <taxon>Maylandia</taxon>
        <taxon>Maylandia zebra complex</taxon>
    </lineage>
</organism>
<dbReference type="PANTHER" id="PTHR23239:SF375">
    <property type="entry name" value="KERATIN 18B"/>
    <property type="match status" value="1"/>
</dbReference>
<evidence type="ECO:0000256" key="2">
    <source>
        <dbReference type="ARBA" id="ARBA00023054"/>
    </source>
</evidence>
<dbReference type="GeneTree" id="ENSGT00940000163961"/>
<evidence type="ECO:0000259" key="6">
    <source>
        <dbReference type="PROSITE" id="PS51842"/>
    </source>
</evidence>
<reference evidence="7" key="3">
    <citation type="submission" date="2025-09" db="UniProtKB">
        <authorList>
            <consortium name="Ensembl"/>
        </authorList>
    </citation>
    <scope>IDENTIFICATION</scope>
</reference>
<dbReference type="PRINTS" id="PR01248">
    <property type="entry name" value="TYPE1KERATIN"/>
</dbReference>
<dbReference type="FunFam" id="1.20.5.170:FF:000002">
    <property type="entry name" value="Type I keratin KA11"/>
    <property type="match status" value="1"/>
</dbReference>
<evidence type="ECO:0000256" key="4">
    <source>
        <dbReference type="SAM" id="Coils"/>
    </source>
</evidence>
<evidence type="ECO:0000256" key="5">
    <source>
        <dbReference type="SAM" id="Phobius"/>
    </source>
</evidence>
<dbReference type="GO" id="GO:0005198">
    <property type="term" value="F:structural molecule activity"/>
    <property type="evidence" value="ECO:0007669"/>
    <property type="project" value="InterPro"/>
</dbReference>
<dbReference type="Gene3D" id="1.20.5.170">
    <property type="match status" value="1"/>
</dbReference>
<evidence type="ECO:0000313" key="8">
    <source>
        <dbReference type="Proteomes" id="UP000265160"/>
    </source>
</evidence>
<dbReference type="SUPFAM" id="SSF64593">
    <property type="entry name" value="Intermediate filament protein, coiled coil region"/>
    <property type="match status" value="2"/>
</dbReference>
<feature type="coiled-coil region" evidence="4">
    <location>
        <begin position="92"/>
        <end position="126"/>
    </location>
</feature>
<keyword evidence="1 3" id="KW-0403">Intermediate filament</keyword>